<keyword evidence="5 6" id="KW-0472">Membrane</keyword>
<dbReference type="STRING" id="1121393.SAMN02745216_00999"/>
<dbReference type="CDD" id="cd06581">
    <property type="entry name" value="TM_PBP1_LivM_like"/>
    <property type="match status" value="1"/>
</dbReference>
<feature type="transmembrane region" description="Helical" evidence="6">
    <location>
        <begin position="209"/>
        <end position="235"/>
    </location>
</feature>
<reference evidence="8" key="1">
    <citation type="submission" date="2016-11" db="EMBL/GenBank/DDBJ databases">
        <authorList>
            <person name="Varghese N."/>
            <person name="Submissions S."/>
        </authorList>
    </citation>
    <scope>NUCLEOTIDE SEQUENCE [LARGE SCALE GENOMIC DNA]</scope>
    <source>
        <strain evidence="8">DSM 16219</strain>
    </source>
</reference>
<accession>A0A1M6GFL9</accession>
<name>A0A1M6GFL9_9BACT</name>
<keyword evidence="8" id="KW-1185">Reference proteome</keyword>
<dbReference type="EMBL" id="FQZU01000004">
    <property type="protein sequence ID" value="SHJ08740.1"/>
    <property type="molecule type" value="Genomic_DNA"/>
</dbReference>
<feature type="transmembrane region" description="Helical" evidence="6">
    <location>
        <begin position="54"/>
        <end position="75"/>
    </location>
</feature>
<evidence type="ECO:0000256" key="6">
    <source>
        <dbReference type="SAM" id="Phobius"/>
    </source>
</evidence>
<keyword evidence="2" id="KW-1003">Cell membrane</keyword>
<gene>
    <name evidence="7" type="ORF">SAMN02745216_00999</name>
</gene>
<dbReference type="RefSeq" id="WP_073473590.1">
    <property type="nucleotide sequence ID" value="NZ_FQZU01000004.1"/>
</dbReference>
<dbReference type="InterPro" id="IPR043428">
    <property type="entry name" value="LivM-like"/>
</dbReference>
<feature type="transmembrane region" description="Helical" evidence="6">
    <location>
        <begin position="110"/>
        <end position="127"/>
    </location>
</feature>
<dbReference type="PANTHER" id="PTHR30482">
    <property type="entry name" value="HIGH-AFFINITY BRANCHED-CHAIN AMINO ACID TRANSPORT SYSTEM PERMEASE"/>
    <property type="match status" value="1"/>
</dbReference>
<evidence type="ECO:0000256" key="2">
    <source>
        <dbReference type="ARBA" id="ARBA00022475"/>
    </source>
</evidence>
<keyword evidence="4 6" id="KW-1133">Transmembrane helix</keyword>
<feature type="transmembrane region" description="Helical" evidence="6">
    <location>
        <begin position="81"/>
        <end position="103"/>
    </location>
</feature>
<protein>
    <submittedName>
        <fullName evidence="7">Amino acid/amide ABC transporter membrane protein 2, HAAT family</fullName>
    </submittedName>
</protein>
<dbReference type="Proteomes" id="UP000183994">
    <property type="component" value="Unassembled WGS sequence"/>
</dbReference>
<dbReference type="Pfam" id="PF02653">
    <property type="entry name" value="BPD_transp_2"/>
    <property type="match status" value="1"/>
</dbReference>
<dbReference type="InterPro" id="IPR001851">
    <property type="entry name" value="ABC_transp_permease"/>
</dbReference>
<organism evidence="7 8">
    <name type="scientific">Desulfatibacillum alkenivorans DSM 16219</name>
    <dbReference type="NCBI Taxonomy" id="1121393"/>
    <lineage>
        <taxon>Bacteria</taxon>
        <taxon>Pseudomonadati</taxon>
        <taxon>Thermodesulfobacteriota</taxon>
        <taxon>Desulfobacteria</taxon>
        <taxon>Desulfobacterales</taxon>
        <taxon>Desulfatibacillaceae</taxon>
        <taxon>Desulfatibacillum</taxon>
    </lineage>
</organism>
<evidence type="ECO:0000256" key="5">
    <source>
        <dbReference type="ARBA" id="ARBA00023136"/>
    </source>
</evidence>
<evidence type="ECO:0000256" key="3">
    <source>
        <dbReference type="ARBA" id="ARBA00022692"/>
    </source>
</evidence>
<evidence type="ECO:0000256" key="1">
    <source>
        <dbReference type="ARBA" id="ARBA00004651"/>
    </source>
</evidence>
<proteinExistence type="predicted"/>
<dbReference type="PANTHER" id="PTHR30482:SF17">
    <property type="entry name" value="ABC TRANSPORTER ATP-BINDING PROTEIN"/>
    <property type="match status" value="1"/>
</dbReference>
<feature type="transmembrane region" description="Helical" evidence="6">
    <location>
        <begin position="13"/>
        <end position="42"/>
    </location>
</feature>
<evidence type="ECO:0000313" key="8">
    <source>
        <dbReference type="Proteomes" id="UP000183994"/>
    </source>
</evidence>
<feature type="transmembrane region" description="Helical" evidence="6">
    <location>
        <begin position="161"/>
        <end position="178"/>
    </location>
</feature>
<keyword evidence="3 6" id="KW-0812">Transmembrane</keyword>
<dbReference type="AlphaFoldDB" id="A0A1M6GFL9"/>
<dbReference type="OrthoDB" id="9780757at2"/>
<dbReference type="GO" id="GO:0005886">
    <property type="term" value="C:plasma membrane"/>
    <property type="evidence" value="ECO:0007669"/>
    <property type="project" value="UniProtKB-SubCell"/>
</dbReference>
<evidence type="ECO:0000256" key="4">
    <source>
        <dbReference type="ARBA" id="ARBA00022989"/>
    </source>
</evidence>
<comment type="subcellular location">
    <subcellularLocation>
        <location evidence="1">Cell membrane</location>
        <topology evidence="1">Multi-pass membrane protein</topology>
    </subcellularLocation>
</comment>
<evidence type="ECO:0000313" key="7">
    <source>
        <dbReference type="EMBL" id="SHJ08740.1"/>
    </source>
</evidence>
<sequence length="325" mass="35237">MEEKLENPYSLKIVWAILLVLAPMPLVLSTPLATEILIYAIFAMGFNLALGHTGILSFGHAAYFGLGCYVTGMALRYLELGVFPALLLGTLAAGLAALALAALAVKRQGVYFAMISLAFSQMLYFLALSPLKGLTGGEDGLKFIPKLAIEFPAPLDLSKPLSAYFFTLFFFALAIFAMRQVLNSPMGRLLPAIRENEARVKSLGFPSHALKIMSMAISGLFCGLAGGLLTVYLGYVPLSTLHWFTSGSIMMMTILGGMQSFSGPIVGVLVFLCLQDVTGNFTERWELFSGTLFMALILLFPQGVAGTIRQRVRRRMAPAIPEQQT</sequence>
<feature type="transmembrane region" description="Helical" evidence="6">
    <location>
        <begin position="287"/>
        <end position="308"/>
    </location>
</feature>
<dbReference type="GO" id="GO:0015658">
    <property type="term" value="F:branched-chain amino acid transmembrane transporter activity"/>
    <property type="evidence" value="ECO:0007669"/>
    <property type="project" value="InterPro"/>
</dbReference>